<evidence type="ECO:0000256" key="3">
    <source>
        <dbReference type="ARBA" id="ARBA00023163"/>
    </source>
</evidence>
<dbReference type="PROSITE" id="PS00519">
    <property type="entry name" value="HTH_ASNC_1"/>
    <property type="match status" value="1"/>
</dbReference>
<dbReference type="SUPFAM" id="SSF46785">
    <property type="entry name" value="Winged helix' DNA-binding domain"/>
    <property type="match status" value="1"/>
</dbReference>
<proteinExistence type="predicted"/>
<comment type="caution">
    <text evidence="5">The sequence shown here is derived from an EMBL/GenBank/DDBJ whole genome shotgun (WGS) entry which is preliminary data.</text>
</comment>
<dbReference type="PANTHER" id="PTHR30154">
    <property type="entry name" value="LEUCINE-RESPONSIVE REGULATORY PROTEIN"/>
    <property type="match status" value="1"/>
</dbReference>
<dbReference type="InterPro" id="IPR000485">
    <property type="entry name" value="AsnC-type_HTH_dom"/>
</dbReference>
<dbReference type="SMART" id="SM00344">
    <property type="entry name" value="HTH_ASNC"/>
    <property type="match status" value="1"/>
</dbReference>
<dbReference type="CDD" id="cd00090">
    <property type="entry name" value="HTH_ARSR"/>
    <property type="match status" value="1"/>
</dbReference>
<dbReference type="InterPro" id="IPR019888">
    <property type="entry name" value="Tscrpt_reg_AsnC-like"/>
</dbReference>
<dbReference type="EMBL" id="RBZW01000016">
    <property type="protein sequence ID" value="THE65667.1"/>
    <property type="molecule type" value="Genomic_DNA"/>
</dbReference>
<dbReference type="PANTHER" id="PTHR30154:SF34">
    <property type="entry name" value="TRANSCRIPTIONAL REGULATOR AZLB"/>
    <property type="match status" value="1"/>
</dbReference>
<reference evidence="5 6" key="1">
    <citation type="submission" date="2018-10" db="EMBL/GenBank/DDBJ databases">
        <title>Natronolimnobius sp. XQ-INN 246 isolated from Inner Mongolia Autonomous Region of China.</title>
        <authorList>
            <person name="Xue Q."/>
        </authorList>
    </citation>
    <scope>NUCLEOTIDE SEQUENCE [LARGE SCALE GENOMIC DNA]</scope>
    <source>
        <strain evidence="5 6">XQ-INN 246</strain>
    </source>
</reference>
<dbReference type="Pfam" id="PF13412">
    <property type="entry name" value="HTH_24"/>
    <property type="match status" value="1"/>
</dbReference>
<dbReference type="InterPro" id="IPR011991">
    <property type="entry name" value="ArsR-like_HTH"/>
</dbReference>
<dbReference type="PRINTS" id="PR00033">
    <property type="entry name" value="HTHASNC"/>
</dbReference>
<dbReference type="GO" id="GO:0005829">
    <property type="term" value="C:cytosol"/>
    <property type="evidence" value="ECO:0007669"/>
    <property type="project" value="TreeGrafter"/>
</dbReference>
<evidence type="ECO:0000256" key="2">
    <source>
        <dbReference type="ARBA" id="ARBA00023125"/>
    </source>
</evidence>
<feature type="domain" description="HTH asnC-type" evidence="4">
    <location>
        <begin position="6"/>
        <end position="68"/>
    </location>
</feature>
<dbReference type="InterPro" id="IPR019885">
    <property type="entry name" value="Tscrpt_reg_HTH_AsnC-type_CS"/>
</dbReference>
<dbReference type="GO" id="GO:0043200">
    <property type="term" value="P:response to amino acid"/>
    <property type="evidence" value="ECO:0007669"/>
    <property type="project" value="TreeGrafter"/>
</dbReference>
<dbReference type="InterPro" id="IPR036388">
    <property type="entry name" value="WH-like_DNA-bd_sf"/>
</dbReference>
<name>A0A4V3VLH4_9EURY</name>
<gene>
    <name evidence="5" type="ORF">D8Y22_05655</name>
</gene>
<dbReference type="Proteomes" id="UP000318864">
    <property type="component" value="Unassembled WGS sequence"/>
</dbReference>
<keyword evidence="3" id="KW-0804">Transcription</keyword>
<dbReference type="InterPro" id="IPR036390">
    <property type="entry name" value="WH_DNA-bd_sf"/>
</dbReference>
<dbReference type="OrthoDB" id="57033at2157"/>
<dbReference type="AlphaFoldDB" id="A0A4V3VLH4"/>
<dbReference type="RefSeq" id="WP_141463735.1">
    <property type="nucleotide sequence ID" value="NZ_RBZW01000016.1"/>
</dbReference>
<sequence length="162" mass="17773">MASEELDAVDKGILYLLQEDARNNTTNAIGEQVGVSSSTVANRITKLEEDGVITGYHPTVDYEQTGMGHHLLVMATIPIDDQEEIVDDLVSVPGVVSVSELLTNNANLSIELVGQNKQEIEKSIGEMGELGVDIERIDLLKRIRAFPYNHFGKEFTNEDDTG</sequence>
<organism evidence="5 6">
    <name type="scientific">Salinadaptatus halalkaliphilus</name>
    <dbReference type="NCBI Taxonomy" id="2419781"/>
    <lineage>
        <taxon>Archaea</taxon>
        <taxon>Methanobacteriati</taxon>
        <taxon>Methanobacteriota</taxon>
        <taxon>Stenosarchaea group</taxon>
        <taxon>Halobacteria</taxon>
        <taxon>Halobacteriales</taxon>
        <taxon>Natrialbaceae</taxon>
        <taxon>Salinadaptatus</taxon>
    </lineage>
</organism>
<dbReference type="PROSITE" id="PS50956">
    <property type="entry name" value="HTH_ASNC_2"/>
    <property type="match status" value="1"/>
</dbReference>
<dbReference type="GO" id="GO:0043565">
    <property type="term" value="F:sequence-specific DNA binding"/>
    <property type="evidence" value="ECO:0007669"/>
    <property type="project" value="InterPro"/>
</dbReference>
<accession>A0A4V3VLH4</accession>
<evidence type="ECO:0000256" key="1">
    <source>
        <dbReference type="ARBA" id="ARBA00023015"/>
    </source>
</evidence>
<keyword evidence="2" id="KW-0238">DNA-binding</keyword>
<keyword evidence="1" id="KW-0805">Transcription regulation</keyword>
<dbReference type="Gene3D" id="1.10.10.10">
    <property type="entry name" value="Winged helix-like DNA-binding domain superfamily/Winged helix DNA-binding domain"/>
    <property type="match status" value="1"/>
</dbReference>
<evidence type="ECO:0000313" key="6">
    <source>
        <dbReference type="Proteomes" id="UP000318864"/>
    </source>
</evidence>
<evidence type="ECO:0000259" key="4">
    <source>
        <dbReference type="PROSITE" id="PS50956"/>
    </source>
</evidence>
<evidence type="ECO:0000313" key="5">
    <source>
        <dbReference type="EMBL" id="THE65667.1"/>
    </source>
</evidence>
<protein>
    <submittedName>
        <fullName evidence="5">Lrp/AsnC family transcriptional regulator</fullName>
    </submittedName>
</protein>
<keyword evidence="6" id="KW-1185">Reference proteome</keyword>